<dbReference type="Proteomes" id="UP000321571">
    <property type="component" value="Unassembled WGS sequence"/>
</dbReference>
<sequence>MPPAVPPSADSATTTPFLQISGVSKHFGGVRALHEVDLDLRRGEVIALVGDNGAGKSTLVNVVSGVQRPDSGVLHVNGVEVRLDSPRAAAAVGIHTVYQDLSLCDNLDAVKNLFLGLEETDPWWRGRTLRRRAMERRAREVLDSMSVRLRSFTAPVGGMSGGQRQGIAICRALVSDPSLVLLDEPTAALGVSQRAEVLDLILRLKEDNRGVLVISHDLKDVQHVADRVVVLRLGSKVAEFSRGDYTSSDLVAAITGAHEGVA</sequence>
<dbReference type="InterPro" id="IPR003593">
    <property type="entry name" value="AAA+_ATPase"/>
</dbReference>
<dbReference type="Gene3D" id="3.40.50.300">
    <property type="entry name" value="P-loop containing nucleotide triphosphate hydrolases"/>
    <property type="match status" value="1"/>
</dbReference>
<dbReference type="InterPro" id="IPR027417">
    <property type="entry name" value="P-loop_NTPase"/>
</dbReference>
<dbReference type="GO" id="GO:0005524">
    <property type="term" value="F:ATP binding"/>
    <property type="evidence" value="ECO:0007669"/>
    <property type="project" value="UniProtKB-KW"/>
</dbReference>
<dbReference type="InterPro" id="IPR003439">
    <property type="entry name" value="ABC_transporter-like_ATP-bd"/>
</dbReference>
<evidence type="ECO:0000313" key="5">
    <source>
        <dbReference type="Proteomes" id="UP000321571"/>
    </source>
</evidence>
<dbReference type="CDD" id="cd03216">
    <property type="entry name" value="ABC_Carb_Monos_I"/>
    <property type="match status" value="1"/>
</dbReference>
<accession>A0A5C8NHK4</accession>
<reference evidence="4 5" key="1">
    <citation type="submission" date="2019-06" db="EMBL/GenBank/DDBJ databases">
        <title>Aeromicrobium sp. nov., isolated from a maize field.</title>
        <authorList>
            <person name="Lin S.-Y."/>
            <person name="Tsai C.-F."/>
            <person name="Young C.-C."/>
        </authorList>
    </citation>
    <scope>NUCLEOTIDE SEQUENCE [LARGE SCALE GENOMIC DNA]</scope>
    <source>
        <strain evidence="4 5">CC-CFT486</strain>
    </source>
</reference>
<feature type="domain" description="ABC transporter" evidence="3">
    <location>
        <begin position="18"/>
        <end position="258"/>
    </location>
</feature>
<name>A0A5C8NHK4_9ACTN</name>
<comment type="caution">
    <text evidence="4">The sequence shown here is derived from an EMBL/GenBank/DDBJ whole genome shotgun (WGS) entry which is preliminary data.</text>
</comment>
<dbReference type="SUPFAM" id="SSF52540">
    <property type="entry name" value="P-loop containing nucleoside triphosphate hydrolases"/>
    <property type="match status" value="1"/>
</dbReference>
<dbReference type="GO" id="GO:0016887">
    <property type="term" value="F:ATP hydrolysis activity"/>
    <property type="evidence" value="ECO:0007669"/>
    <property type="project" value="InterPro"/>
</dbReference>
<dbReference type="SMART" id="SM00382">
    <property type="entry name" value="AAA"/>
    <property type="match status" value="1"/>
</dbReference>
<evidence type="ECO:0000259" key="3">
    <source>
        <dbReference type="PROSITE" id="PS50893"/>
    </source>
</evidence>
<dbReference type="PROSITE" id="PS50893">
    <property type="entry name" value="ABC_TRANSPORTER_2"/>
    <property type="match status" value="1"/>
</dbReference>
<dbReference type="EMBL" id="VDUX01000003">
    <property type="protein sequence ID" value="TXL61354.1"/>
    <property type="molecule type" value="Genomic_DNA"/>
</dbReference>
<dbReference type="InterPro" id="IPR050107">
    <property type="entry name" value="ABC_carbohydrate_import_ATPase"/>
</dbReference>
<dbReference type="AlphaFoldDB" id="A0A5C8NHK4"/>
<evidence type="ECO:0000313" key="4">
    <source>
        <dbReference type="EMBL" id="TXL61354.1"/>
    </source>
</evidence>
<dbReference type="RefSeq" id="WP_147685557.1">
    <property type="nucleotide sequence ID" value="NZ_VDUX01000003.1"/>
</dbReference>
<evidence type="ECO:0000256" key="1">
    <source>
        <dbReference type="ARBA" id="ARBA00022741"/>
    </source>
</evidence>
<protein>
    <submittedName>
        <fullName evidence="4">Sugar ABC transporter ATP-binding protein</fullName>
    </submittedName>
</protein>
<keyword evidence="5" id="KW-1185">Reference proteome</keyword>
<dbReference type="PANTHER" id="PTHR43790:SF8">
    <property type="entry name" value="SUGAR ABC TRANSPORTER ATP-BINDING PROTEIN"/>
    <property type="match status" value="1"/>
</dbReference>
<keyword evidence="2 4" id="KW-0067">ATP-binding</keyword>
<dbReference type="Pfam" id="PF00005">
    <property type="entry name" value="ABC_tran"/>
    <property type="match status" value="1"/>
</dbReference>
<dbReference type="PANTHER" id="PTHR43790">
    <property type="entry name" value="CARBOHYDRATE TRANSPORT ATP-BINDING PROTEIN MG119-RELATED"/>
    <property type="match status" value="1"/>
</dbReference>
<evidence type="ECO:0000256" key="2">
    <source>
        <dbReference type="ARBA" id="ARBA00022840"/>
    </source>
</evidence>
<dbReference type="OrthoDB" id="7875923at2"/>
<proteinExistence type="predicted"/>
<gene>
    <name evidence="4" type="ORF">FHP06_07950</name>
</gene>
<keyword evidence="1" id="KW-0547">Nucleotide-binding</keyword>
<organism evidence="4 5">
    <name type="scientific">Aeromicrobium terrae</name>
    <dbReference type="NCBI Taxonomy" id="2498846"/>
    <lineage>
        <taxon>Bacteria</taxon>
        <taxon>Bacillati</taxon>
        <taxon>Actinomycetota</taxon>
        <taxon>Actinomycetes</taxon>
        <taxon>Propionibacteriales</taxon>
        <taxon>Nocardioidaceae</taxon>
        <taxon>Aeromicrobium</taxon>
    </lineage>
</organism>